<sequence>MEEMRETQLNISQAKCQSRADPSSSTKWYELKVGPFKITKVVLESLRHKKLGIIPVLRIPSNGPYVNIYHRLCWNIITIYLGVFHGLSGFRNENRGDLAKVELNEWVIFLGEEVQRHVGYVSDAEEVFDDGERWRARGRFRIDIKGGRDWNFNRDWFEVEHLFLESKEEGKVKWPGTTNYNPDSTPKTQVTLRFEILLVLHFFIFLELLGSSGLDIQMKRNFPRIGAPDQTAALTDTRHSGIRPRGWRRSGRPHHLSIAAWNRAVGSNKALIQRLRSNSWMISI</sequence>
<accession>A0AAV7GE77</accession>
<proteinExistence type="predicted"/>
<dbReference type="Proteomes" id="UP000775213">
    <property type="component" value="Unassembled WGS sequence"/>
</dbReference>
<protein>
    <submittedName>
        <fullName evidence="1">Uncharacterized protein</fullName>
    </submittedName>
</protein>
<keyword evidence="2" id="KW-1185">Reference proteome</keyword>
<evidence type="ECO:0000313" key="2">
    <source>
        <dbReference type="Proteomes" id="UP000775213"/>
    </source>
</evidence>
<evidence type="ECO:0000313" key="1">
    <source>
        <dbReference type="EMBL" id="KAH0460065.1"/>
    </source>
</evidence>
<dbReference type="EMBL" id="JAGFBR010000010">
    <property type="protein sequence ID" value="KAH0460065.1"/>
    <property type="molecule type" value="Genomic_DNA"/>
</dbReference>
<gene>
    <name evidence="1" type="ORF">IEQ34_010728</name>
</gene>
<reference evidence="1 2" key="1">
    <citation type="journal article" date="2021" name="Hortic Res">
        <title>Chromosome-scale assembly of the Dendrobium chrysotoxum genome enhances the understanding of orchid evolution.</title>
        <authorList>
            <person name="Zhang Y."/>
            <person name="Zhang G.Q."/>
            <person name="Zhang D."/>
            <person name="Liu X.D."/>
            <person name="Xu X.Y."/>
            <person name="Sun W.H."/>
            <person name="Yu X."/>
            <person name="Zhu X."/>
            <person name="Wang Z.W."/>
            <person name="Zhao X."/>
            <person name="Zhong W.Y."/>
            <person name="Chen H."/>
            <person name="Yin W.L."/>
            <person name="Huang T."/>
            <person name="Niu S.C."/>
            <person name="Liu Z.J."/>
        </authorList>
    </citation>
    <scope>NUCLEOTIDE SEQUENCE [LARGE SCALE GENOMIC DNA]</scope>
    <source>
        <strain evidence="1">Lindl</strain>
    </source>
</reference>
<comment type="caution">
    <text evidence="1">The sequence shown here is derived from an EMBL/GenBank/DDBJ whole genome shotgun (WGS) entry which is preliminary data.</text>
</comment>
<name>A0AAV7GE77_DENCH</name>
<dbReference type="AlphaFoldDB" id="A0AAV7GE77"/>
<organism evidence="1 2">
    <name type="scientific">Dendrobium chrysotoxum</name>
    <name type="common">Orchid</name>
    <dbReference type="NCBI Taxonomy" id="161865"/>
    <lineage>
        <taxon>Eukaryota</taxon>
        <taxon>Viridiplantae</taxon>
        <taxon>Streptophyta</taxon>
        <taxon>Embryophyta</taxon>
        <taxon>Tracheophyta</taxon>
        <taxon>Spermatophyta</taxon>
        <taxon>Magnoliopsida</taxon>
        <taxon>Liliopsida</taxon>
        <taxon>Asparagales</taxon>
        <taxon>Orchidaceae</taxon>
        <taxon>Epidendroideae</taxon>
        <taxon>Malaxideae</taxon>
        <taxon>Dendrobiinae</taxon>
        <taxon>Dendrobium</taxon>
    </lineage>
</organism>